<accession>A0ABV4NSD2</accession>
<reference evidence="1 2" key="1">
    <citation type="submission" date="2024-08" db="EMBL/GenBank/DDBJ databases">
        <authorList>
            <person name="Ishaq N."/>
        </authorList>
    </citation>
    <scope>NUCLEOTIDE SEQUENCE [LARGE SCALE GENOMIC DNA]</scope>
    <source>
        <strain evidence="1 2">JCM 30400</strain>
    </source>
</reference>
<gene>
    <name evidence="1" type="ORF">ACCI51_18060</name>
</gene>
<dbReference type="EMBL" id="JBGMEL010000025">
    <property type="protein sequence ID" value="MFA0792447.1"/>
    <property type="molecule type" value="Genomic_DNA"/>
</dbReference>
<protein>
    <submittedName>
        <fullName evidence="1">Uncharacterized protein</fullName>
    </submittedName>
</protein>
<evidence type="ECO:0000313" key="1">
    <source>
        <dbReference type="EMBL" id="MFA0792447.1"/>
    </source>
</evidence>
<keyword evidence="2" id="KW-1185">Reference proteome</keyword>
<dbReference type="RefSeq" id="WP_371844818.1">
    <property type="nucleotide sequence ID" value="NZ_JBGMEL010000025.1"/>
</dbReference>
<dbReference type="Proteomes" id="UP001569414">
    <property type="component" value="Unassembled WGS sequence"/>
</dbReference>
<evidence type="ECO:0000313" key="2">
    <source>
        <dbReference type="Proteomes" id="UP001569414"/>
    </source>
</evidence>
<organism evidence="1 2">
    <name type="scientific">Microbulbifer echini</name>
    <dbReference type="NCBI Taxonomy" id="1529067"/>
    <lineage>
        <taxon>Bacteria</taxon>
        <taxon>Pseudomonadati</taxon>
        <taxon>Pseudomonadota</taxon>
        <taxon>Gammaproteobacteria</taxon>
        <taxon>Cellvibrionales</taxon>
        <taxon>Microbulbiferaceae</taxon>
        <taxon>Microbulbifer</taxon>
    </lineage>
</organism>
<proteinExistence type="predicted"/>
<sequence length="139" mass="15654">MSNCFGLGTVLNRLLIYVTFTFSPVLIAEELSTYSKFPNGSKTEVIPFPMEFASDITLNGIEELVFLSGMYNPEKENFFSYAFSWTHQPEKNQIFSRSEIKKFIAAYYSGLYKVVSGDNEIDLAVTVDQVGEKCTGQIV</sequence>
<name>A0ABV4NSD2_9GAMM</name>
<comment type="caution">
    <text evidence="1">The sequence shown here is derived from an EMBL/GenBank/DDBJ whole genome shotgun (WGS) entry which is preliminary data.</text>
</comment>